<name>A0A1C0YMP4_9BACL</name>
<organism evidence="2 3">
    <name type="scientific">Caryophanon tenue</name>
    <dbReference type="NCBI Taxonomy" id="33978"/>
    <lineage>
        <taxon>Bacteria</taxon>
        <taxon>Bacillati</taxon>
        <taxon>Bacillota</taxon>
        <taxon>Bacilli</taxon>
        <taxon>Bacillales</taxon>
        <taxon>Caryophanaceae</taxon>
        <taxon>Caryophanon</taxon>
    </lineage>
</organism>
<protein>
    <submittedName>
        <fullName evidence="2">Uncharacterized protein</fullName>
    </submittedName>
</protein>
<evidence type="ECO:0000256" key="1">
    <source>
        <dbReference type="SAM" id="SignalP"/>
    </source>
</evidence>
<keyword evidence="1" id="KW-0732">Signal</keyword>
<sequence length="212" mass="23171">MRKTFTVTALTATFLLAACGTEDDTTNEEILTEELQVTPAADETNAAPQTDTEVEQMTTFTPKQGTIQSIEQLDGATQLSFKEGDDEFTFWLADDTPIVDDFGNTVTLTQGMTVNGYMYTNGAMVMIYPPRYTPAIVVATTADKGFYDVAAYDETLTNDTNTLKLNIDERVVIEGVEEVVAGNYAVFYGPATRSIPAQTTPTKVIAIPDMRQ</sequence>
<dbReference type="PROSITE" id="PS51257">
    <property type="entry name" value="PROKAR_LIPOPROTEIN"/>
    <property type="match status" value="1"/>
</dbReference>
<feature type="chain" id="PRO_5039244125" evidence="1">
    <location>
        <begin position="18"/>
        <end position="212"/>
    </location>
</feature>
<gene>
    <name evidence="2" type="ORF">A6M13_01005</name>
</gene>
<accession>A0A1C0YMP4</accession>
<comment type="caution">
    <text evidence="2">The sequence shown here is derived from an EMBL/GenBank/DDBJ whole genome shotgun (WGS) entry which is preliminary data.</text>
</comment>
<evidence type="ECO:0000313" key="2">
    <source>
        <dbReference type="EMBL" id="OCS88455.1"/>
    </source>
</evidence>
<evidence type="ECO:0000313" key="3">
    <source>
        <dbReference type="Proteomes" id="UP000093199"/>
    </source>
</evidence>
<dbReference type="EMBL" id="MASJ01000001">
    <property type="protein sequence ID" value="OCS88455.1"/>
    <property type="molecule type" value="Genomic_DNA"/>
</dbReference>
<dbReference type="AlphaFoldDB" id="A0A1C0YMP4"/>
<reference evidence="2 3" key="1">
    <citation type="submission" date="2016-07" db="EMBL/GenBank/DDBJ databases">
        <title>Caryophanon tenue genome sequencing.</title>
        <authorList>
            <person name="Verma A."/>
            <person name="Pal Y."/>
            <person name="Krishnamurthi S."/>
        </authorList>
    </citation>
    <scope>NUCLEOTIDE SEQUENCE [LARGE SCALE GENOMIC DNA]</scope>
    <source>
        <strain evidence="2 3">DSM 14152</strain>
    </source>
</reference>
<dbReference type="OrthoDB" id="1684927at2"/>
<dbReference type="STRING" id="33978.A6M13_01005"/>
<dbReference type="Proteomes" id="UP000093199">
    <property type="component" value="Unassembled WGS sequence"/>
</dbReference>
<feature type="signal peptide" evidence="1">
    <location>
        <begin position="1"/>
        <end position="17"/>
    </location>
</feature>
<keyword evidence="3" id="KW-1185">Reference proteome</keyword>
<dbReference type="RefSeq" id="WP_066542249.1">
    <property type="nucleotide sequence ID" value="NZ_MASJ01000001.1"/>
</dbReference>
<proteinExistence type="predicted"/>